<dbReference type="AlphaFoldDB" id="A0A645ENV7"/>
<protein>
    <submittedName>
        <fullName evidence="2">Uncharacterized protein</fullName>
    </submittedName>
</protein>
<evidence type="ECO:0000313" key="2">
    <source>
        <dbReference type="EMBL" id="MPN03487.1"/>
    </source>
</evidence>
<organism evidence="2">
    <name type="scientific">bioreactor metagenome</name>
    <dbReference type="NCBI Taxonomy" id="1076179"/>
    <lineage>
        <taxon>unclassified sequences</taxon>
        <taxon>metagenomes</taxon>
        <taxon>ecological metagenomes</taxon>
    </lineage>
</organism>
<proteinExistence type="predicted"/>
<dbReference type="EMBL" id="VSSQ01049404">
    <property type="protein sequence ID" value="MPN03487.1"/>
    <property type="molecule type" value="Genomic_DNA"/>
</dbReference>
<comment type="caution">
    <text evidence="2">The sequence shown here is derived from an EMBL/GenBank/DDBJ whole genome shotgun (WGS) entry which is preliminary data.</text>
</comment>
<name>A0A645ENV7_9ZZZZ</name>
<gene>
    <name evidence="2" type="ORF">SDC9_150717</name>
</gene>
<sequence length="77" mass="8318">MAAVDFFHKGGHHGAGARGDAAGGHADHDAHAVIPVILAQGDPFQRLLADVFKFLQGFHSNIPPNTVWHCSHSRPFR</sequence>
<feature type="region of interest" description="Disordered" evidence="1">
    <location>
        <begin position="1"/>
        <end position="26"/>
    </location>
</feature>
<reference evidence="2" key="1">
    <citation type="submission" date="2019-08" db="EMBL/GenBank/DDBJ databases">
        <authorList>
            <person name="Kucharzyk K."/>
            <person name="Murdoch R.W."/>
            <person name="Higgins S."/>
            <person name="Loffler F."/>
        </authorList>
    </citation>
    <scope>NUCLEOTIDE SEQUENCE</scope>
</reference>
<evidence type="ECO:0000256" key="1">
    <source>
        <dbReference type="SAM" id="MobiDB-lite"/>
    </source>
</evidence>
<accession>A0A645ENV7</accession>